<dbReference type="Proteomes" id="UP000037035">
    <property type="component" value="Unassembled WGS sequence"/>
</dbReference>
<name>A0A0L6VKG1_9BASI</name>
<reference evidence="2 3" key="1">
    <citation type="submission" date="2015-08" db="EMBL/GenBank/DDBJ databases">
        <title>Next Generation Sequencing and Analysis of the Genome of Puccinia sorghi L Schw, the Causal Agent of Maize Common Rust.</title>
        <authorList>
            <person name="Rochi L."/>
            <person name="Burguener G."/>
            <person name="Darino M."/>
            <person name="Turjanski A."/>
            <person name="Kreff E."/>
            <person name="Dieguez M.J."/>
            <person name="Sacco F."/>
        </authorList>
    </citation>
    <scope>NUCLEOTIDE SEQUENCE [LARGE SCALE GENOMIC DNA]</scope>
    <source>
        <strain evidence="2 3">RO10H11247</strain>
    </source>
</reference>
<comment type="caution">
    <text evidence="2">The sequence shown here is derived from an EMBL/GenBank/DDBJ whole genome shotgun (WGS) entry which is preliminary data.</text>
</comment>
<feature type="region of interest" description="Disordered" evidence="1">
    <location>
        <begin position="1"/>
        <end position="30"/>
    </location>
</feature>
<evidence type="ECO:0000313" key="3">
    <source>
        <dbReference type="Proteomes" id="UP000037035"/>
    </source>
</evidence>
<dbReference type="AlphaFoldDB" id="A0A0L6VKG1"/>
<dbReference type="PANTHER" id="PTHR34409">
    <property type="entry name" value="SET DOMAIN-CONTAINING PROTEIN"/>
    <property type="match status" value="1"/>
</dbReference>
<accession>A0A0L6VKG1</accession>
<gene>
    <name evidence="2" type="ORF">VP01_142g8</name>
</gene>
<dbReference type="EMBL" id="LAVV01004777">
    <property type="protein sequence ID" value="KNZ61248.1"/>
    <property type="molecule type" value="Genomic_DNA"/>
</dbReference>
<dbReference type="VEuPathDB" id="FungiDB:VP01_142g8"/>
<dbReference type="PANTHER" id="PTHR34409:SF1">
    <property type="entry name" value="MYB-LIKE DOMAIN-CONTAINING PROTEIN"/>
    <property type="match status" value="1"/>
</dbReference>
<evidence type="ECO:0000313" key="2">
    <source>
        <dbReference type="EMBL" id="KNZ61248.1"/>
    </source>
</evidence>
<feature type="compositionally biased region" description="Polar residues" evidence="1">
    <location>
        <begin position="1"/>
        <end position="12"/>
    </location>
</feature>
<keyword evidence="3" id="KW-1185">Reference proteome</keyword>
<protein>
    <submittedName>
        <fullName evidence="2">Uncharacterized protein</fullName>
    </submittedName>
</protein>
<evidence type="ECO:0000256" key="1">
    <source>
        <dbReference type="SAM" id="MobiDB-lite"/>
    </source>
</evidence>
<sequence>MSGNVSTNSTRNTPSKTTKSHKPTGDPSCPVWVCEAKRTNFMIKDRARSLAFVDEEEGDDSTDER</sequence>
<dbReference type="OrthoDB" id="2499380at2759"/>
<proteinExistence type="predicted"/>
<organism evidence="2 3">
    <name type="scientific">Puccinia sorghi</name>
    <dbReference type="NCBI Taxonomy" id="27349"/>
    <lineage>
        <taxon>Eukaryota</taxon>
        <taxon>Fungi</taxon>
        <taxon>Dikarya</taxon>
        <taxon>Basidiomycota</taxon>
        <taxon>Pucciniomycotina</taxon>
        <taxon>Pucciniomycetes</taxon>
        <taxon>Pucciniales</taxon>
        <taxon>Pucciniaceae</taxon>
        <taxon>Puccinia</taxon>
    </lineage>
</organism>